<evidence type="ECO:0000313" key="3">
    <source>
        <dbReference type="Proteomes" id="UP000053091"/>
    </source>
</evidence>
<dbReference type="AlphaFoldDB" id="A0A0S7BWZ9"/>
<feature type="transmembrane region" description="Helical" evidence="1">
    <location>
        <begin position="79"/>
        <end position="100"/>
    </location>
</feature>
<reference evidence="2" key="1">
    <citation type="journal article" date="2015" name="Genome Announc.">
        <title>Draft Genome Sequence of Bacteroidales Strain TBC1, a Novel Isolate from a Methanogenic Wastewater Treatment System.</title>
        <authorList>
            <person name="Tourlousse D.M."/>
            <person name="Matsuura N."/>
            <person name="Sun L."/>
            <person name="Toyonaga M."/>
            <person name="Kuroda K."/>
            <person name="Ohashi A."/>
            <person name="Cruz R."/>
            <person name="Yamaguchi T."/>
            <person name="Sekiguchi Y."/>
        </authorList>
    </citation>
    <scope>NUCLEOTIDE SEQUENCE [LARGE SCALE GENOMIC DNA]</scope>
    <source>
        <strain evidence="2">TBC1</strain>
    </source>
</reference>
<sequence>MSSSTDCIAKTGVVQSIDGQKVFVKVISVSACASCHAKGACTASDTSERIIEAELEPGTSLKPGQIVSVQADVKAGNAALFYGYILPFLLVFVVLIIAVLLTSEVVAGLVSLGVLLPYYAVLYLLRDRMGKRFKFSIQA</sequence>
<accession>A0A0S7BWZ9</accession>
<keyword evidence="1" id="KW-0472">Membrane</keyword>
<keyword evidence="1" id="KW-0812">Transmembrane</keyword>
<feature type="transmembrane region" description="Helical" evidence="1">
    <location>
        <begin position="106"/>
        <end position="125"/>
    </location>
</feature>
<gene>
    <name evidence="2" type="ORF">TBC1_12937</name>
</gene>
<dbReference type="EMBL" id="DF968183">
    <property type="protein sequence ID" value="GAP45117.1"/>
    <property type="molecule type" value="Genomic_DNA"/>
</dbReference>
<dbReference type="RefSeq" id="WP_062045233.1">
    <property type="nucleotide sequence ID" value="NZ_DF968183.1"/>
</dbReference>
<evidence type="ECO:0000313" key="2">
    <source>
        <dbReference type="EMBL" id="GAP45117.1"/>
    </source>
</evidence>
<protein>
    <submittedName>
        <fullName evidence="2">Positive regulator of sigma(E), RseC/MucC</fullName>
    </submittedName>
</protein>
<keyword evidence="1" id="KW-1133">Transmembrane helix</keyword>
<dbReference type="OrthoDB" id="1120636at2"/>
<dbReference type="STRING" id="1678841.TBC1_12937"/>
<dbReference type="Proteomes" id="UP000053091">
    <property type="component" value="Unassembled WGS sequence"/>
</dbReference>
<name>A0A0S7BWZ9_9BACT</name>
<organism evidence="2">
    <name type="scientific">Lentimicrobium saccharophilum</name>
    <dbReference type="NCBI Taxonomy" id="1678841"/>
    <lineage>
        <taxon>Bacteria</taxon>
        <taxon>Pseudomonadati</taxon>
        <taxon>Bacteroidota</taxon>
        <taxon>Bacteroidia</taxon>
        <taxon>Bacteroidales</taxon>
        <taxon>Lentimicrobiaceae</taxon>
        <taxon>Lentimicrobium</taxon>
    </lineage>
</organism>
<keyword evidence="3" id="KW-1185">Reference proteome</keyword>
<proteinExistence type="predicted"/>
<dbReference type="Pfam" id="PF04246">
    <property type="entry name" value="RseC_MucC"/>
    <property type="match status" value="1"/>
</dbReference>
<evidence type="ECO:0000256" key="1">
    <source>
        <dbReference type="SAM" id="Phobius"/>
    </source>
</evidence>